<dbReference type="EMBL" id="JYDH01000123">
    <property type="protein sequence ID" value="KRY31229.1"/>
    <property type="molecule type" value="Genomic_DNA"/>
</dbReference>
<evidence type="ECO:0000313" key="1">
    <source>
        <dbReference type="EMBL" id="KRY31224.1"/>
    </source>
</evidence>
<dbReference type="Proteomes" id="UP000054776">
    <property type="component" value="Unassembled WGS sequence"/>
</dbReference>
<name>A0A0V1B2F1_TRISP</name>
<dbReference type="InParanoid" id="A0A0V1B2F1"/>
<protein>
    <submittedName>
        <fullName evidence="1">Uncharacterized protein</fullName>
    </submittedName>
</protein>
<dbReference type="EMBL" id="JYDH01000123">
    <property type="protein sequence ID" value="KRY31224.1"/>
    <property type="molecule type" value="Genomic_DNA"/>
</dbReference>
<gene>
    <name evidence="1" type="ORF">T01_14567</name>
    <name evidence="2" type="ORF">T01_5135</name>
</gene>
<evidence type="ECO:0000313" key="2">
    <source>
        <dbReference type="EMBL" id="KRY31229.1"/>
    </source>
</evidence>
<accession>A0A0V1B2F1</accession>
<dbReference type="OrthoDB" id="5926675at2759"/>
<organism evidence="1 3">
    <name type="scientific">Trichinella spiralis</name>
    <name type="common">Trichina worm</name>
    <dbReference type="NCBI Taxonomy" id="6334"/>
    <lineage>
        <taxon>Eukaryota</taxon>
        <taxon>Metazoa</taxon>
        <taxon>Ecdysozoa</taxon>
        <taxon>Nematoda</taxon>
        <taxon>Enoplea</taxon>
        <taxon>Dorylaimia</taxon>
        <taxon>Trichinellida</taxon>
        <taxon>Trichinellidae</taxon>
        <taxon>Trichinella</taxon>
    </lineage>
</organism>
<evidence type="ECO:0000313" key="3">
    <source>
        <dbReference type="Proteomes" id="UP000054776"/>
    </source>
</evidence>
<comment type="caution">
    <text evidence="1">The sequence shown here is derived from an EMBL/GenBank/DDBJ whole genome shotgun (WGS) entry which is preliminary data.</text>
</comment>
<proteinExistence type="predicted"/>
<sequence>MDNTVTRPAIFYLTVSHWRVSRRCSLLLTNSSSTSSSNSNSSSSCSPQRSFQSGVFNLIHSGTKKAVAVKETLPVKGNFDKLLQYTVIVIHLLSSADCVCYSLLFPHNGGEILFWLGQAKCTIGARLDYDCLNLCECACLLRAPLKWDTVGGMGRGTDGGRKHSARHTLKLVASSQFIEQLEKYCSKWIDDCCLSASVVDITLRISSTYHNYCHRSFTVSMYVEANCLRMEICQEIASIPVFLCFYRTHFLQMINGRGQIMLAVVTLLANKCRGLFCFADSAGRCFSGEFRQSFTSTSVECCLPSAAFIRACLVLLGMSRYCKKTARRFCVCFQADGHLGWVPFFSVPTTHGGSSKWRTYYIKAEVRLRVRDRERKRGAIFLASFLSAHSSLDAGCQLLRVHGCIIPSDEKEKGKKF</sequence>
<keyword evidence="3" id="KW-1185">Reference proteome</keyword>
<dbReference type="AlphaFoldDB" id="A0A0V1B2F1"/>
<reference evidence="1 3" key="1">
    <citation type="submission" date="2015-01" db="EMBL/GenBank/DDBJ databases">
        <title>Evolution of Trichinella species and genotypes.</title>
        <authorList>
            <person name="Korhonen P.K."/>
            <person name="Edoardo P."/>
            <person name="Giuseppe L.R."/>
            <person name="Gasser R.B."/>
        </authorList>
    </citation>
    <scope>NUCLEOTIDE SEQUENCE [LARGE SCALE GENOMIC DNA]</scope>
    <source>
        <strain evidence="1">ISS3</strain>
    </source>
</reference>